<reference evidence="1" key="2">
    <citation type="submission" date="2021-09" db="EMBL/GenBank/DDBJ databases">
        <authorList>
            <person name="Gilroy R."/>
        </authorList>
    </citation>
    <scope>NUCLEOTIDE SEQUENCE</scope>
    <source>
        <strain evidence="1">CHK192-2623</strain>
    </source>
</reference>
<name>A0A346MRM0_LACJH</name>
<dbReference type="RefSeq" id="WP_117285577.1">
    <property type="nucleotide sequence ID" value="NZ_CP031701.1"/>
</dbReference>
<evidence type="ECO:0000313" key="2">
    <source>
        <dbReference type="Proteomes" id="UP000732527"/>
    </source>
</evidence>
<dbReference type="AlphaFoldDB" id="A0A346MRM0"/>
<accession>A0A346MRM0</accession>
<gene>
    <name evidence="1" type="ORF">K8V69_01865</name>
</gene>
<reference evidence="1" key="1">
    <citation type="journal article" date="2021" name="PeerJ">
        <title>Extensive microbial diversity within the chicken gut microbiome revealed by metagenomics and culture.</title>
        <authorList>
            <person name="Gilroy R."/>
            <person name="Ravi A."/>
            <person name="Getino M."/>
            <person name="Pursley I."/>
            <person name="Horton D.L."/>
            <person name="Alikhan N.F."/>
            <person name="Baker D."/>
            <person name="Gharbi K."/>
            <person name="Hall N."/>
            <person name="Watson M."/>
            <person name="Adriaenssens E.M."/>
            <person name="Foster-Nyarko E."/>
            <person name="Jarju S."/>
            <person name="Secka A."/>
            <person name="Antonio M."/>
            <person name="Oren A."/>
            <person name="Chaudhuri R.R."/>
            <person name="La Ragione R."/>
            <person name="Hildebrand F."/>
            <person name="Pallen M.J."/>
        </authorList>
    </citation>
    <scope>NUCLEOTIDE SEQUENCE</scope>
    <source>
        <strain evidence="1">CHK192-2623</strain>
    </source>
</reference>
<organism evidence="1 2">
    <name type="scientific">Lactobacillus johnsonii</name>
    <dbReference type="NCBI Taxonomy" id="33959"/>
    <lineage>
        <taxon>Bacteria</taxon>
        <taxon>Bacillati</taxon>
        <taxon>Bacillota</taxon>
        <taxon>Bacilli</taxon>
        <taxon>Lactobacillales</taxon>
        <taxon>Lactobacillaceae</taxon>
        <taxon>Lactobacillus</taxon>
    </lineage>
</organism>
<dbReference type="Proteomes" id="UP000732527">
    <property type="component" value="Unassembled WGS sequence"/>
</dbReference>
<comment type="caution">
    <text evidence="1">The sequence shown here is derived from an EMBL/GenBank/DDBJ whole genome shotgun (WGS) entry which is preliminary data.</text>
</comment>
<proteinExistence type="predicted"/>
<dbReference type="EMBL" id="DYYQ01000011">
    <property type="protein sequence ID" value="HJE48921.1"/>
    <property type="molecule type" value="Genomic_DNA"/>
</dbReference>
<sequence>MKIEFIKDEMTQTVKVKVNKENYGELIFDTDQDAWVLWPKQIDDGVTYFADLQETMDQIKYELEHADEN</sequence>
<protein>
    <submittedName>
        <fullName evidence="1">Uncharacterized protein</fullName>
    </submittedName>
</protein>
<evidence type="ECO:0000313" key="1">
    <source>
        <dbReference type="EMBL" id="HJE48921.1"/>
    </source>
</evidence>